<keyword evidence="3" id="KW-0804">Transcription</keyword>
<dbReference type="Proteomes" id="UP001501207">
    <property type="component" value="Unassembled WGS sequence"/>
</dbReference>
<proteinExistence type="predicted"/>
<evidence type="ECO:0000256" key="1">
    <source>
        <dbReference type="ARBA" id="ARBA00023015"/>
    </source>
</evidence>
<protein>
    <submittedName>
        <fullName evidence="5">Helix-turn-helix domain-containing protein</fullName>
    </submittedName>
</protein>
<dbReference type="SUPFAM" id="SSF46689">
    <property type="entry name" value="Homeodomain-like"/>
    <property type="match status" value="1"/>
</dbReference>
<feature type="domain" description="HTH araC/xylS-type" evidence="4">
    <location>
        <begin position="181"/>
        <end position="279"/>
    </location>
</feature>
<dbReference type="Pfam" id="PF12833">
    <property type="entry name" value="HTH_18"/>
    <property type="match status" value="1"/>
</dbReference>
<evidence type="ECO:0000256" key="3">
    <source>
        <dbReference type="ARBA" id="ARBA00023163"/>
    </source>
</evidence>
<dbReference type="RefSeq" id="WP_344976811.1">
    <property type="nucleotide sequence ID" value="NZ_BAABFN010000002.1"/>
</dbReference>
<dbReference type="PANTHER" id="PTHR43280">
    <property type="entry name" value="ARAC-FAMILY TRANSCRIPTIONAL REGULATOR"/>
    <property type="match status" value="1"/>
</dbReference>
<reference evidence="6" key="1">
    <citation type="journal article" date="2019" name="Int. J. Syst. Evol. Microbiol.">
        <title>The Global Catalogue of Microorganisms (GCM) 10K type strain sequencing project: providing services to taxonomists for standard genome sequencing and annotation.</title>
        <authorList>
            <consortium name="The Broad Institute Genomics Platform"/>
            <consortium name="The Broad Institute Genome Sequencing Center for Infectious Disease"/>
            <person name="Wu L."/>
            <person name="Ma J."/>
        </authorList>
    </citation>
    <scope>NUCLEOTIDE SEQUENCE [LARGE SCALE GENOMIC DNA]</scope>
    <source>
        <strain evidence="6">JCM 17664</strain>
    </source>
</reference>
<sequence>MKHTYKNNQTSGEFRLVANERELDRIFYGKDRRDKLLTIAWNRGPRQTVSVDSIDYDFPENSVLCLMINQSFYFSHPEDIIAWQFNREFYCIMEHDKEVSCVGFLFYGSREMMFIRLEERGQQKADLLLRVFLEEFETVDNIQEDMLRVLLKRLVIIITRIAKEQYIDHEELTAEKLDIIREYNLLVEIHYKTEHQVKFYASSLNRSPKTLSNLFALYNNKSPLTVIQERIILEAKRLLIYTDKTSKEIAYELGFEDMAYFSNFFKRITSLSPLAFRKSKADFVRIHRG</sequence>
<evidence type="ECO:0000259" key="4">
    <source>
        <dbReference type="PROSITE" id="PS01124"/>
    </source>
</evidence>
<keyword evidence="6" id="KW-1185">Reference proteome</keyword>
<keyword evidence="1" id="KW-0805">Transcription regulation</keyword>
<dbReference type="Gene3D" id="1.10.10.60">
    <property type="entry name" value="Homeodomain-like"/>
    <property type="match status" value="1"/>
</dbReference>
<dbReference type="EMBL" id="BAABFN010000002">
    <property type="protein sequence ID" value="GAA4305788.1"/>
    <property type="molecule type" value="Genomic_DNA"/>
</dbReference>
<dbReference type="PANTHER" id="PTHR43280:SF32">
    <property type="entry name" value="TRANSCRIPTIONAL REGULATORY PROTEIN"/>
    <property type="match status" value="1"/>
</dbReference>
<dbReference type="InterPro" id="IPR018060">
    <property type="entry name" value="HTH_AraC"/>
</dbReference>
<evidence type="ECO:0000313" key="6">
    <source>
        <dbReference type="Proteomes" id="UP001501207"/>
    </source>
</evidence>
<gene>
    <name evidence="5" type="ORF">GCM10023143_11290</name>
</gene>
<evidence type="ECO:0000313" key="5">
    <source>
        <dbReference type="EMBL" id="GAA4305788.1"/>
    </source>
</evidence>
<keyword evidence="2" id="KW-0238">DNA-binding</keyword>
<evidence type="ECO:0000256" key="2">
    <source>
        <dbReference type="ARBA" id="ARBA00023125"/>
    </source>
</evidence>
<name>A0ABP8FK93_9BACT</name>
<dbReference type="SMART" id="SM00342">
    <property type="entry name" value="HTH_ARAC"/>
    <property type="match status" value="1"/>
</dbReference>
<comment type="caution">
    <text evidence="5">The sequence shown here is derived from an EMBL/GenBank/DDBJ whole genome shotgun (WGS) entry which is preliminary data.</text>
</comment>
<dbReference type="PROSITE" id="PS01124">
    <property type="entry name" value="HTH_ARAC_FAMILY_2"/>
    <property type="match status" value="1"/>
</dbReference>
<dbReference type="InterPro" id="IPR009057">
    <property type="entry name" value="Homeodomain-like_sf"/>
</dbReference>
<accession>A0ABP8FK93</accession>
<organism evidence="5 6">
    <name type="scientific">Compostibacter hankyongensis</name>
    <dbReference type="NCBI Taxonomy" id="1007089"/>
    <lineage>
        <taxon>Bacteria</taxon>
        <taxon>Pseudomonadati</taxon>
        <taxon>Bacteroidota</taxon>
        <taxon>Chitinophagia</taxon>
        <taxon>Chitinophagales</taxon>
        <taxon>Chitinophagaceae</taxon>
        <taxon>Compostibacter</taxon>
    </lineage>
</organism>